<keyword evidence="2 5" id="KW-0812">Transmembrane</keyword>
<feature type="transmembrane region" description="Helical" evidence="5">
    <location>
        <begin position="32"/>
        <end position="57"/>
    </location>
</feature>
<feature type="transmembrane region" description="Helical" evidence="5">
    <location>
        <begin position="192"/>
        <end position="209"/>
    </location>
</feature>
<dbReference type="RefSeq" id="WP_100669003.1">
    <property type="nucleotide sequence ID" value="NZ_CP024955.1"/>
</dbReference>
<keyword evidence="7" id="KW-1185">Reference proteome</keyword>
<sequence length="243" mass="25426">MDPVLWISLWSGMATPLGGLLILSLGERARRWLALCLGIAGGIMASVVGIDLLPSALRHGGPAAFWGGGLAGVAFMSVLRRAVERGMDGWKGDFEQKHLMRLGWFLAFAIALHDLPEGLAIVAGERVAPSLGAVLALAIALHNVPEGMSIALPLRMAGLSPLMVTAVTVAAGLVTPLGTWMGMNLFQAGPAGVSYALAFAGGAMAYVVARDILPEALEEDWRETFAGIVVGALVIHFAARLHM</sequence>
<dbReference type="KEGG" id="kyr:CVV65_16095"/>
<feature type="transmembrane region" description="Helical" evidence="5">
    <location>
        <begin position="221"/>
        <end position="239"/>
    </location>
</feature>
<name>A0A2K8NCP4_9BACL</name>
<keyword evidence="4 5" id="KW-0472">Membrane</keyword>
<dbReference type="AlphaFoldDB" id="A0A2K8NCP4"/>
<evidence type="ECO:0000313" key="6">
    <source>
        <dbReference type="EMBL" id="ATY86260.1"/>
    </source>
</evidence>
<dbReference type="GO" id="GO:0005385">
    <property type="term" value="F:zinc ion transmembrane transporter activity"/>
    <property type="evidence" value="ECO:0007669"/>
    <property type="project" value="TreeGrafter"/>
</dbReference>
<evidence type="ECO:0000256" key="1">
    <source>
        <dbReference type="ARBA" id="ARBA00004141"/>
    </source>
</evidence>
<dbReference type="Proteomes" id="UP000231932">
    <property type="component" value="Chromosome"/>
</dbReference>
<reference evidence="7" key="1">
    <citation type="submission" date="2017-11" db="EMBL/GenBank/DDBJ databases">
        <title>Complete Genome Sequence of Kyrpidia sp. Strain EA-1, a thermophilic, hydrogen-oxidizing Bacterium, isolated from the Azores.</title>
        <authorList>
            <person name="Reiner J.E."/>
            <person name="Lapp C.J."/>
            <person name="Bunk B."/>
            <person name="Gescher J."/>
        </authorList>
    </citation>
    <scope>NUCLEOTIDE SEQUENCE [LARGE SCALE GENOMIC DNA]</scope>
    <source>
        <strain evidence="7">EA-1</strain>
    </source>
</reference>
<evidence type="ECO:0000313" key="7">
    <source>
        <dbReference type="Proteomes" id="UP000231932"/>
    </source>
</evidence>
<feature type="transmembrane region" description="Helical" evidence="5">
    <location>
        <begin position="6"/>
        <end position="25"/>
    </location>
</feature>
<evidence type="ECO:0000256" key="2">
    <source>
        <dbReference type="ARBA" id="ARBA00022692"/>
    </source>
</evidence>
<protein>
    <submittedName>
        <fullName evidence="6">ZIP family metal transporter</fullName>
    </submittedName>
</protein>
<dbReference type="Pfam" id="PF02535">
    <property type="entry name" value="Zip"/>
    <property type="match status" value="1"/>
</dbReference>
<gene>
    <name evidence="6" type="ORF">CVV65_16095</name>
</gene>
<dbReference type="GO" id="GO:0016020">
    <property type="term" value="C:membrane"/>
    <property type="evidence" value="ECO:0007669"/>
    <property type="project" value="UniProtKB-SubCell"/>
</dbReference>
<dbReference type="OrthoDB" id="9787346at2"/>
<dbReference type="EMBL" id="CP024955">
    <property type="protein sequence ID" value="ATY86260.1"/>
    <property type="molecule type" value="Genomic_DNA"/>
</dbReference>
<dbReference type="PANTHER" id="PTHR11040">
    <property type="entry name" value="ZINC/IRON TRANSPORTER"/>
    <property type="match status" value="1"/>
</dbReference>
<evidence type="ECO:0000256" key="5">
    <source>
        <dbReference type="SAM" id="Phobius"/>
    </source>
</evidence>
<organism evidence="6 7">
    <name type="scientific">Kyrpidia spormannii</name>
    <dbReference type="NCBI Taxonomy" id="2055160"/>
    <lineage>
        <taxon>Bacteria</taxon>
        <taxon>Bacillati</taxon>
        <taxon>Bacillota</taxon>
        <taxon>Bacilli</taxon>
        <taxon>Bacillales</taxon>
        <taxon>Alicyclobacillaceae</taxon>
        <taxon>Kyrpidia</taxon>
    </lineage>
</organism>
<proteinExistence type="predicted"/>
<keyword evidence="3 5" id="KW-1133">Transmembrane helix</keyword>
<evidence type="ECO:0000256" key="3">
    <source>
        <dbReference type="ARBA" id="ARBA00022989"/>
    </source>
</evidence>
<accession>A0A2K8NCP4</accession>
<dbReference type="PANTHER" id="PTHR11040:SF205">
    <property type="entry name" value="ZINC TRANSPORTER ZUPT"/>
    <property type="match status" value="1"/>
</dbReference>
<feature type="transmembrane region" description="Helical" evidence="5">
    <location>
        <begin position="156"/>
        <end position="180"/>
    </location>
</feature>
<feature type="transmembrane region" description="Helical" evidence="5">
    <location>
        <begin position="63"/>
        <end position="79"/>
    </location>
</feature>
<comment type="subcellular location">
    <subcellularLocation>
        <location evidence="1">Membrane</location>
        <topology evidence="1">Multi-pass membrane protein</topology>
    </subcellularLocation>
</comment>
<dbReference type="InterPro" id="IPR003689">
    <property type="entry name" value="ZIP"/>
</dbReference>
<feature type="transmembrane region" description="Helical" evidence="5">
    <location>
        <begin position="99"/>
        <end position="115"/>
    </location>
</feature>
<evidence type="ECO:0000256" key="4">
    <source>
        <dbReference type="ARBA" id="ARBA00023136"/>
    </source>
</evidence>